<dbReference type="PANTHER" id="PTHR35184:SF1">
    <property type="entry name" value="INTEGRAL MEMBRANE PROTEIN"/>
    <property type="match status" value="1"/>
</dbReference>
<name>A0A0D1Z3H4_9EURO</name>
<dbReference type="HOGENOM" id="CLU_024263_0_1_1"/>
<dbReference type="InterPro" id="IPR021460">
    <property type="entry name" value="DUF3112"/>
</dbReference>
<feature type="transmembrane region" description="Helical" evidence="2">
    <location>
        <begin position="165"/>
        <end position="188"/>
    </location>
</feature>
<feature type="transmembrane region" description="Helical" evidence="2">
    <location>
        <begin position="57"/>
        <end position="77"/>
    </location>
</feature>
<dbReference type="AlphaFoldDB" id="A0A0D1Z3H4"/>
<feature type="region of interest" description="Disordered" evidence="1">
    <location>
        <begin position="282"/>
        <end position="310"/>
    </location>
</feature>
<feature type="transmembrane region" description="Helical" evidence="2">
    <location>
        <begin position="83"/>
        <end position="107"/>
    </location>
</feature>
<accession>A0A0D1Z3H4</accession>
<reference evidence="3 4" key="1">
    <citation type="submission" date="2015-01" db="EMBL/GenBank/DDBJ databases">
        <title>The Genome Sequence of Cladophialophora immunda CBS83496.</title>
        <authorList>
            <consortium name="The Broad Institute Genomics Platform"/>
            <person name="Cuomo C."/>
            <person name="de Hoog S."/>
            <person name="Gorbushina A."/>
            <person name="Stielow B."/>
            <person name="Teixiera M."/>
            <person name="Abouelleil A."/>
            <person name="Chapman S.B."/>
            <person name="Priest M."/>
            <person name="Young S.K."/>
            <person name="Wortman J."/>
            <person name="Nusbaum C."/>
            <person name="Birren B."/>
        </authorList>
    </citation>
    <scope>NUCLEOTIDE SEQUENCE [LARGE SCALE GENOMIC DNA]</scope>
    <source>
        <strain evidence="3 4">CBS 83496</strain>
    </source>
</reference>
<evidence type="ECO:0000256" key="2">
    <source>
        <dbReference type="SAM" id="Phobius"/>
    </source>
</evidence>
<feature type="compositionally biased region" description="Basic and acidic residues" evidence="1">
    <location>
        <begin position="286"/>
        <end position="297"/>
    </location>
</feature>
<dbReference type="OrthoDB" id="3357002at2759"/>
<dbReference type="EMBL" id="KN847047">
    <property type="protein sequence ID" value="KIW22221.1"/>
    <property type="molecule type" value="Genomic_DNA"/>
</dbReference>
<dbReference type="Proteomes" id="UP000054466">
    <property type="component" value="Unassembled WGS sequence"/>
</dbReference>
<keyword evidence="2" id="KW-0812">Transmembrane</keyword>
<feature type="compositionally biased region" description="Polar residues" evidence="1">
    <location>
        <begin position="301"/>
        <end position="310"/>
    </location>
</feature>
<evidence type="ECO:0000256" key="1">
    <source>
        <dbReference type="SAM" id="MobiDB-lite"/>
    </source>
</evidence>
<evidence type="ECO:0000313" key="4">
    <source>
        <dbReference type="Proteomes" id="UP000054466"/>
    </source>
</evidence>
<keyword evidence="2" id="KW-1133">Transmembrane helix</keyword>
<proteinExistence type="predicted"/>
<sequence>MGGPYPSKTAGIGGIPTVTTDIPADAVFILVYVCFATTNMTIFQLNRRKNHKFIPSALLFGFCMARIVTLCLRIAWATSPHDVQLAIAAQIFVNAGILIVYIINLILAQRILRASQPRIGWNPILRAAYKFLYIGIFGALVMVITSVVLSVYTLNPHTRSTCRDIQLAAITYLLVFTCLPVVHTALAVLLPRSQDAENFGEGGMKSKLIIVTSSGCLCMLIAGFKAGITWEPPRPVTNPPWYDSKACFYVFNFTLEIILLCILTFTRIDKRFFIPNGSTKAGDYSRLSEESEQKTEHAMWYTSSQDPEKV</sequence>
<feature type="transmembrane region" description="Helical" evidence="2">
    <location>
        <begin position="128"/>
        <end position="153"/>
    </location>
</feature>
<evidence type="ECO:0008006" key="5">
    <source>
        <dbReference type="Google" id="ProtNLM"/>
    </source>
</evidence>
<evidence type="ECO:0000313" key="3">
    <source>
        <dbReference type="EMBL" id="KIW22221.1"/>
    </source>
</evidence>
<dbReference type="VEuPathDB" id="FungiDB:PV07_12131"/>
<dbReference type="STRING" id="569365.A0A0D1Z3H4"/>
<feature type="transmembrane region" description="Helical" evidence="2">
    <location>
        <begin position="248"/>
        <end position="266"/>
    </location>
</feature>
<feature type="transmembrane region" description="Helical" evidence="2">
    <location>
        <begin position="26"/>
        <end position="45"/>
    </location>
</feature>
<organism evidence="3 4">
    <name type="scientific">Cladophialophora immunda</name>
    <dbReference type="NCBI Taxonomy" id="569365"/>
    <lineage>
        <taxon>Eukaryota</taxon>
        <taxon>Fungi</taxon>
        <taxon>Dikarya</taxon>
        <taxon>Ascomycota</taxon>
        <taxon>Pezizomycotina</taxon>
        <taxon>Eurotiomycetes</taxon>
        <taxon>Chaetothyriomycetidae</taxon>
        <taxon>Chaetothyriales</taxon>
        <taxon>Herpotrichiellaceae</taxon>
        <taxon>Cladophialophora</taxon>
    </lineage>
</organism>
<dbReference type="Pfam" id="PF11309">
    <property type="entry name" value="DUF3112"/>
    <property type="match status" value="1"/>
</dbReference>
<dbReference type="GeneID" id="27351325"/>
<keyword evidence="4" id="KW-1185">Reference proteome</keyword>
<dbReference type="PANTHER" id="PTHR35184">
    <property type="entry name" value="YALI0C10208P"/>
    <property type="match status" value="1"/>
</dbReference>
<keyword evidence="2" id="KW-0472">Membrane</keyword>
<protein>
    <recommendedName>
        <fullName evidence="5">G-protein coupled receptors family 3 profile domain-containing protein</fullName>
    </recommendedName>
</protein>
<gene>
    <name evidence="3" type="ORF">PV07_12131</name>
</gene>
<feature type="transmembrane region" description="Helical" evidence="2">
    <location>
        <begin position="208"/>
        <end position="228"/>
    </location>
</feature>
<dbReference type="RefSeq" id="XP_016242437.1">
    <property type="nucleotide sequence ID" value="XM_016399625.1"/>
</dbReference>